<dbReference type="CTD" id="40931"/>
<keyword evidence="2" id="KW-0813">Transport</keyword>
<keyword evidence="10" id="KW-0325">Glycoprotein</keyword>
<keyword evidence="6 14" id="KW-1133">Transmembrane helix</keyword>
<sequence>MTDESEEDCRRRAPRAQRSSSVGVDSVEVLNQLNHKRDLRELGAPRYKTAGPSLSERWRSFRRKQRAISASVSASDLEGRGVDAAEDDDKAIVLDESPPSEDYGFFESLDWHMEDELSVRICKDTIRGNLMNQMRAASGATSPVHMSHSNSGAGQPAVRLEDLENGKVPPDAVAKAFEGRSLEERSVALLWACFLGRADLASAVLNTGADPHWIEPADGLGALHLAAFSGSVECSKLMLSKGLDVNKVHRSFAPLHCAMFGNAVEAARLLLRSGATLTPKHPQVAALHLGKHPTASAVSLAALSVPLAPPLGDMGAPLAPVASLSRAPTPSARDTNQAQAGQAGAHYECPLHCAVRAGVGPAAGDCVQLLLEVGADPRCVEPGGGGWTPLHISADRGAVRSVKLLLDAGAALDATTWERGLTPLHVAAEGGWSEVVEVLLKRGADAGARTSRRQTPLHLAARAQSVDSVDLLLREGKGRADPNAADADQRTPLHAAVGKAIGAYDMVEVLLRWQADVNAPDRYGFTPLHLAAHNELSQCVETLLYHGADVSARTKGGIPALSIIARKTPASLAMLGQKLDAAISMHDPEVSHREVELKLDFRPILQHCHQDETSFLKTFVDEEGQKHFLEHPLCQAFLHLKWQKVRKLYVFRIVLWALFTMLLTLYILTALGHDCYNEGKNVTLTPDFCLNNSMVGTLLRENPTFIEIEWYILVFLALCEIMRKTIWISAYSSPYQYLAQSDNLIEWPVLASVFAVSFIYSGKTYGWQNHVGAFSVLFAWINLMVMIGQLPVFGTYVAMYVRVQTEVAKLLMAYACLLIGFTITFCVMFPETQTFSNPFVGFIKVLVMMTGELDFEDLLDGDSTGSKPALLLSVSAHLTFVLFLLSVTVVLMNLMVGIAVHDIQGLKKTAILSKLVRQTNLISYIERALFKGYLPRHVQKLLRQSALVSPSGYRVVLHVKPLNPREVRLPKPVLAAAYDVAKQRRKGNRTISSYGSHRPIWHGHKNGSQSHINQLTQEVRELKETVRELLMTLNPDHELLAFS</sequence>
<evidence type="ECO:0000256" key="14">
    <source>
        <dbReference type="SAM" id="Phobius"/>
    </source>
</evidence>
<dbReference type="FunCoup" id="A0A6P8YHV4">
    <property type="interactions" value="2"/>
</dbReference>
<feature type="domain" description="Ion transport" evidence="15">
    <location>
        <begin position="656"/>
        <end position="909"/>
    </location>
</feature>
<keyword evidence="16" id="KW-1185">Reference proteome</keyword>
<dbReference type="PROSITE" id="PS50297">
    <property type="entry name" value="ANK_REP_REGION"/>
    <property type="match status" value="6"/>
</dbReference>
<keyword evidence="7 12" id="KW-0040">ANK repeat</keyword>
<evidence type="ECO:0000256" key="11">
    <source>
        <dbReference type="ARBA" id="ARBA00023303"/>
    </source>
</evidence>
<dbReference type="InterPro" id="IPR002110">
    <property type="entry name" value="Ankyrin_rpt"/>
</dbReference>
<evidence type="ECO:0000256" key="13">
    <source>
        <dbReference type="SAM" id="MobiDB-lite"/>
    </source>
</evidence>
<feature type="repeat" description="ANK" evidence="12">
    <location>
        <begin position="523"/>
        <end position="555"/>
    </location>
</feature>
<evidence type="ECO:0000256" key="5">
    <source>
        <dbReference type="ARBA" id="ARBA00022737"/>
    </source>
</evidence>
<keyword evidence="3" id="KW-0716">Sensory transduction</keyword>
<keyword evidence="11" id="KW-0407">Ion channel</keyword>
<feature type="repeat" description="ANK" evidence="12">
    <location>
        <begin position="218"/>
        <end position="250"/>
    </location>
</feature>
<evidence type="ECO:0000256" key="7">
    <source>
        <dbReference type="ARBA" id="ARBA00023043"/>
    </source>
</evidence>
<evidence type="ECO:0000256" key="3">
    <source>
        <dbReference type="ARBA" id="ARBA00022606"/>
    </source>
</evidence>
<dbReference type="PANTHER" id="PTHR47143:SF1">
    <property type="entry name" value="ION_TRANS DOMAIN-CONTAINING PROTEIN"/>
    <property type="match status" value="1"/>
</dbReference>
<keyword evidence="4 14" id="KW-0812">Transmembrane</keyword>
<proteinExistence type="predicted"/>
<dbReference type="InterPro" id="IPR052076">
    <property type="entry name" value="TRP_cation_channel"/>
</dbReference>
<dbReference type="Proteomes" id="UP000515158">
    <property type="component" value="Unplaced"/>
</dbReference>
<reference evidence="17" key="1">
    <citation type="submission" date="2025-08" db="UniProtKB">
        <authorList>
            <consortium name="RefSeq"/>
        </authorList>
    </citation>
    <scope>IDENTIFICATION</scope>
    <source>
        <tissue evidence="17">Total insect</tissue>
    </source>
</reference>
<evidence type="ECO:0000256" key="8">
    <source>
        <dbReference type="ARBA" id="ARBA00023065"/>
    </source>
</evidence>
<comment type="subcellular location">
    <subcellularLocation>
        <location evidence="1">Membrane</location>
        <topology evidence="1">Multi-pass membrane protein</topology>
    </subcellularLocation>
</comment>
<evidence type="ECO:0000313" key="16">
    <source>
        <dbReference type="Proteomes" id="UP000515158"/>
    </source>
</evidence>
<feature type="repeat" description="ANK" evidence="12">
    <location>
        <begin position="488"/>
        <end position="522"/>
    </location>
</feature>
<evidence type="ECO:0000256" key="1">
    <source>
        <dbReference type="ARBA" id="ARBA00004141"/>
    </source>
</evidence>
<evidence type="ECO:0000256" key="2">
    <source>
        <dbReference type="ARBA" id="ARBA00022448"/>
    </source>
</evidence>
<evidence type="ECO:0000256" key="10">
    <source>
        <dbReference type="ARBA" id="ARBA00023180"/>
    </source>
</evidence>
<feature type="repeat" description="ANK" evidence="12">
    <location>
        <begin position="385"/>
        <end position="417"/>
    </location>
</feature>
<feature type="repeat" description="ANK" evidence="12">
    <location>
        <begin position="419"/>
        <end position="451"/>
    </location>
</feature>
<dbReference type="GO" id="GO:0005216">
    <property type="term" value="F:monoatomic ion channel activity"/>
    <property type="evidence" value="ECO:0007669"/>
    <property type="project" value="InterPro"/>
</dbReference>
<dbReference type="GeneID" id="117640792"/>
<dbReference type="Gene3D" id="1.25.40.20">
    <property type="entry name" value="Ankyrin repeat-containing domain"/>
    <property type="match status" value="2"/>
</dbReference>
<evidence type="ECO:0000313" key="17">
    <source>
        <dbReference type="RefSeq" id="XP_034233542.1"/>
    </source>
</evidence>
<dbReference type="OrthoDB" id="7464126at2759"/>
<dbReference type="RefSeq" id="XP_034233542.1">
    <property type="nucleotide sequence ID" value="XM_034377651.1"/>
</dbReference>
<dbReference type="Pfam" id="PF00520">
    <property type="entry name" value="Ion_trans"/>
    <property type="match status" value="1"/>
</dbReference>
<evidence type="ECO:0000256" key="12">
    <source>
        <dbReference type="PROSITE-ProRule" id="PRU00023"/>
    </source>
</evidence>
<keyword evidence="17" id="KW-0675">Receptor</keyword>
<feature type="region of interest" description="Disordered" evidence="13">
    <location>
        <begin position="1"/>
        <end position="27"/>
    </location>
</feature>
<dbReference type="PANTHER" id="PTHR47143">
    <property type="entry name" value="TRANSIENT RECEPTOR POTENTIAL CATION CHANNEL PROTEIN PAINLESS"/>
    <property type="match status" value="1"/>
</dbReference>
<organism evidence="17">
    <name type="scientific">Thrips palmi</name>
    <name type="common">Melon thrips</name>
    <dbReference type="NCBI Taxonomy" id="161013"/>
    <lineage>
        <taxon>Eukaryota</taxon>
        <taxon>Metazoa</taxon>
        <taxon>Ecdysozoa</taxon>
        <taxon>Arthropoda</taxon>
        <taxon>Hexapoda</taxon>
        <taxon>Insecta</taxon>
        <taxon>Pterygota</taxon>
        <taxon>Neoptera</taxon>
        <taxon>Paraneoptera</taxon>
        <taxon>Thysanoptera</taxon>
        <taxon>Terebrantia</taxon>
        <taxon>Thripoidea</taxon>
        <taxon>Thripidae</taxon>
        <taxon>Thrips</taxon>
    </lineage>
</organism>
<dbReference type="PROSITE" id="PS50088">
    <property type="entry name" value="ANK_REPEAT"/>
    <property type="match status" value="6"/>
</dbReference>
<dbReference type="KEGG" id="tpal:117640792"/>
<dbReference type="InterPro" id="IPR005821">
    <property type="entry name" value="Ion_trans_dom"/>
</dbReference>
<protein>
    <submittedName>
        <fullName evidence="17">Transient receptor potential channel pyrexia</fullName>
    </submittedName>
</protein>
<evidence type="ECO:0000256" key="9">
    <source>
        <dbReference type="ARBA" id="ARBA00023136"/>
    </source>
</evidence>
<keyword evidence="9 14" id="KW-0472">Membrane</keyword>
<keyword evidence="8" id="KW-0406">Ion transport</keyword>
<feature type="transmembrane region" description="Helical" evidence="14">
    <location>
        <begin position="744"/>
        <end position="761"/>
    </location>
</feature>
<dbReference type="InterPro" id="IPR036770">
    <property type="entry name" value="Ankyrin_rpt-contain_sf"/>
</dbReference>
<accession>A0A6P8YHV4</accession>
<feature type="transmembrane region" description="Helical" evidence="14">
    <location>
        <begin position="649"/>
        <end position="668"/>
    </location>
</feature>
<feature type="transmembrane region" description="Helical" evidence="14">
    <location>
        <begin position="878"/>
        <end position="900"/>
    </location>
</feature>
<dbReference type="PRINTS" id="PR01415">
    <property type="entry name" value="ANKYRIN"/>
</dbReference>
<feature type="transmembrane region" description="Helical" evidence="14">
    <location>
        <begin position="773"/>
        <end position="798"/>
    </location>
</feature>
<evidence type="ECO:0000256" key="4">
    <source>
        <dbReference type="ARBA" id="ARBA00022692"/>
    </source>
</evidence>
<dbReference type="GO" id="GO:0034703">
    <property type="term" value="C:cation channel complex"/>
    <property type="evidence" value="ECO:0007669"/>
    <property type="project" value="UniProtKB-ARBA"/>
</dbReference>
<feature type="repeat" description="ANK" evidence="12">
    <location>
        <begin position="452"/>
        <end position="476"/>
    </location>
</feature>
<evidence type="ECO:0000259" key="15">
    <source>
        <dbReference type="Pfam" id="PF00520"/>
    </source>
</evidence>
<dbReference type="SMART" id="SM00248">
    <property type="entry name" value="ANK"/>
    <property type="match status" value="9"/>
</dbReference>
<dbReference type="AlphaFoldDB" id="A0A6P8YHV4"/>
<dbReference type="Pfam" id="PF12796">
    <property type="entry name" value="Ank_2"/>
    <property type="match status" value="3"/>
</dbReference>
<feature type="region of interest" description="Disordered" evidence="13">
    <location>
        <begin position="988"/>
        <end position="1008"/>
    </location>
</feature>
<feature type="transmembrane region" description="Helical" evidence="14">
    <location>
        <begin position="810"/>
        <end position="830"/>
    </location>
</feature>
<gene>
    <name evidence="17" type="primary">LOC117640792</name>
</gene>
<name>A0A6P8YHV4_THRPL</name>
<evidence type="ECO:0000256" key="6">
    <source>
        <dbReference type="ARBA" id="ARBA00022989"/>
    </source>
</evidence>
<dbReference type="SUPFAM" id="SSF48403">
    <property type="entry name" value="Ankyrin repeat"/>
    <property type="match status" value="1"/>
</dbReference>
<keyword evidence="5" id="KW-0677">Repeat</keyword>
<dbReference type="InParanoid" id="A0A6P8YHV4"/>